<protein>
    <recommendedName>
        <fullName evidence="5">Lipoprotein</fullName>
    </recommendedName>
</protein>
<feature type="compositionally biased region" description="Gly residues" evidence="1">
    <location>
        <begin position="27"/>
        <end position="45"/>
    </location>
</feature>
<dbReference type="SUPFAM" id="SSF89392">
    <property type="entry name" value="Prokaryotic lipoproteins and lipoprotein localization factors"/>
    <property type="match status" value="1"/>
</dbReference>
<accession>A0ABU2T4R9</accession>
<evidence type="ECO:0000256" key="2">
    <source>
        <dbReference type="SAM" id="SignalP"/>
    </source>
</evidence>
<dbReference type="InterPro" id="IPR029046">
    <property type="entry name" value="LolA/LolB/LppX"/>
</dbReference>
<dbReference type="Gene3D" id="2.50.20.20">
    <property type="match status" value="1"/>
</dbReference>
<evidence type="ECO:0000313" key="3">
    <source>
        <dbReference type="EMBL" id="MDT0456223.1"/>
    </source>
</evidence>
<gene>
    <name evidence="3" type="ORF">RM550_10775</name>
</gene>
<dbReference type="RefSeq" id="WP_311623460.1">
    <property type="nucleotide sequence ID" value="NZ_JAVRFE010000011.1"/>
</dbReference>
<feature type="region of interest" description="Disordered" evidence="1">
    <location>
        <begin position="271"/>
        <end position="291"/>
    </location>
</feature>
<evidence type="ECO:0000313" key="4">
    <source>
        <dbReference type="Proteomes" id="UP001180551"/>
    </source>
</evidence>
<name>A0ABU2T4R9_9ACTN</name>
<proteinExistence type="predicted"/>
<evidence type="ECO:0008006" key="5">
    <source>
        <dbReference type="Google" id="ProtNLM"/>
    </source>
</evidence>
<dbReference type="Proteomes" id="UP001180551">
    <property type="component" value="Unassembled WGS sequence"/>
</dbReference>
<evidence type="ECO:0000256" key="1">
    <source>
        <dbReference type="SAM" id="MobiDB-lite"/>
    </source>
</evidence>
<feature type="region of interest" description="Disordered" evidence="1">
    <location>
        <begin position="25"/>
        <end position="75"/>
    </location>
</feature>
<keyword evidence="2" id="KW-0732">Signal</keyword>
<dbReference type="PROSITE" id="PS51257">
    <property type="entry name" value="PROKAR_LIPOPROTEIN"/>
    <property type="match status" value="1"/>
</dbReference>
<dbReference type="EMBL" id="JAVRFE010000011">
    <property type="protein sequence ID" value="MDT0456223.1"/>
    <property type="molecule type" value="Genomic_DNA"/>
</dbReference>
<feature type="chain" id="PRO_5047415240" description="Lipoprotein" evidence="2">
    <location>
        <begin position="23"/>
        <end position="291"/>
    </location>
</feature>
<comment type="caution">
    <text evidence="3">The sequence shown here is derived from an EMBL/GenBank/DDBJ whole genome shotgun (WGS) entry which is preliminary data.</text>
</comment>
<feature type="signal peptide" evidence="2">
    <location>
        <begin position="1"/>
        <end position="22"/>
    </location>
</feature>
<keyword evidence="4" id="KW-1185">Reference proteome</keyword>
<sequence>MRSTRIAAAVAGAVILVGGLSACNNNEGGGKASGGGSSSTGGSDAGGKQDPAQNPADALKAAQQATKAKKTAKIDGSTTATMVGKQVKQSTKGDLDWSQGMRMNVENTMDVAGSSGKPLKPVKAIYAEDAVYMNMGGALPGGGGKPWTKYPYSLLSKKLGGSGTLLQEALQKADPSQAIELLAASGSAKAVGKEDVNGVQATHYTGTLELDQLSDKLGKDLRDMMRKQLAKGGAKSEQLDVWIDSDNLLVKKREKLGGKQPRDSTVFYTGYGTKADVAPPPADQTATAPGA</sequence>
<organism evidence="3 4">
    <name type="scientific">Streptomyces mooreae</name>
    <dbReference type="NCBI Taxonomy" id="3075523"/>
    <lineage>
        <taxon>Bacteria</taxon>
        <taxon>Bacillati</taxon>
        <taxon>Actinomycetota</taxon>
        <taxon>Actinomycetes</taxon>
        <taxon>Kitasatosporales</taxon>
        <taxon>Streptomycetaceae</taxon>
        <taxon>Streptomyces</taxon>
    </lineage>
</organism>
<reference evidence="3" key="1">
    <citation type="submission" date="2024-05" db="EMBL/GenBank/DDBJ databases">
        <title>30 novel species of actinomycetes from the DSMZ collection.</title>
        <authorList>
            <person name="Nouioui I."/>
        </authorList>
    </citation>
    <scope>NUCLEOTIDE SEQUENCE</scope>
    <source>
        <strain evidence="3">DSM 41527</strain>
    </source>
</reference>